<dbReference type="InterPro" id="IPR046342">
    <property type="entry name" value="CBS_dom_sf"/>
</dbReference>
<gene>
    <name evidence="4" type="ORF">FHS56_001813</name>
</gene>
<dbReference type="RefSeq" id="WP_166919845.1">
    <property type="nucleotide sequence ID" value="NZ_JAASRN010000002.1"/>
</dbReference>
<comment type="caution">
    <text evidence="4">The sequence shown here is derived from an EMBL/GenBank/DDBJ whole genome shotgun (WGS) entry which is preliminary data.</text>
</comment>
<dbReference type="AlphaFoldDB" id="A0A846MSI8"/>
<proteinExistence type="predicted"/>
<evidence type="ECO:0000313" key="4">
    <source>
        <dbReference type="EMBL" id="NIK74300.1"/>
    </source>
</evidence>
<reference evidence="4 5" key="1">
    <citation type="submission" date="2020-03" db="EMBL/GenBank/DDBJ databases">
        <title>Genomic Encyclopedia of Type Strains, Phase IV (KMG-IV): sequencing the most valuable type-strain genomes for metagenomic binning, comparative biology and taxonomic classification.</title>
        <authorList>
            <person name="Goeker M."/>
        </authorList>
    </citation>
    <scope>NUCLEOTIDE SEQUENCE [LARGE SCALE GENOMIC DNA]</scope>
    <source>
        <strain evidence="4 5">DSM 5718</strain>
    </source>
</reference>
<protein>
    <submittedName>
        <fullName evidence="4">Putative transcriptional regulator</fullName>
    </submittedName>
</protein>
<evidence type="ECO:0000259" key="2">
    <source>
        <dbReference type="PROSITE" id="PS51371"/>
    </source>
</evidence>
<keyword evidence="5" id="KW-1185">Reference proteome</keyword>
<dbReference type="Gene3D" id="3.10.580.10">
    <property type="entry name" value="CBS-domain"/>
    <property type="match status" value="1"/>
</dbReference>
<evidence type="ECO:0000313" key="5">
    <source>
        <dbReference type="Proteomes" id="UP000537126"/>
    </source>
</evidence>
<sequence>MIVESLLHIATPHAKLQDSPQAALRLMDELKMEQLPVVDSNGQYVGMLTRKIIEQAADSSSIESLPLLPPQDTSVYSSQHFYNVLRQANNYDLQWIAVIDEEEKLIGLVRVQDAIKQFVSSYAMQEKGAIILLSMPARDYSLSHISRLVEENNAKIISVNVGVDEKDPQQLLLTIKIDKPDVSRIVATLERFNYHVVATFHSTELEQIDRSRLELLLRYLDI</sequence>
<dbReference type="SUPFAM" id="SSF54631">
    <property type="entry name" value="CBS-domain pair"/>
    <property type="match status" value="1"/>
</dbReference>
<name>A0A846MSI8_9BACT</name>
<feature type="domain" description="ACT" evidence="3">
    <location>
        <begin position="130"/>
        <end position="210"/>
    </location>
</feature>
<dbReference type="InterPro" id="IPR002912">
    <property type="entry name" value="ACT_dom"/>
</dbReference>
<evidence type="ECO:0000259" key="3">
    <source>
        <dbReference type="PROSITE" id="PS51671"/>
    </source>
</evidence>
<dbReference type="EMBL" id="JAASRN010000002">
    <property type="protein sequence ID" value="NIK74300.1"/>
    <property type="molecule type" value="Genomic_DNA"/>
</dbReference>
<evidence type="ECO:0000256" key="1">
    <source>
        <dbReference type="PROSITE-ProRule" id="PRU00703"/>
    </source>
</evidence>
<keyword evidence="1" id="KW-0129">CBS domain</keyword>
<dbReference type="Pfam" id="PF00571">
    <property type="entry name" value="CBS"/>
    <property type="match status" value="1"/>
</dbReference>
<dbReference type="Proteomes" id="UP000537126">
    <property type="component" value="Unassembled WGS sequence"/>
</dbReference>
<dbReference type="PROSITE" id="PS51671">
    <property type="entry name" value="ACT"/>
    <property type="match status" value="1"/>
</dbReference>
<accession>A0A846MSI8</accession>
<feature type="domain" description="CBS" evidence="2">
    <location>
        <begin position="6"/>
        <end position="64"/>
    </location>
</feature>
<organism evidence="4 5">
    <name type="scientific">Thermonema lapsum</name>
    <dbReference type="NCBI Taxonomy" id="28195"/>
    <lineage>
        <taxon>Bacteria</taxon>
        <taxon>Pseudomonadati</taxon>
        <taxon>Bacteroidota</taxon>
        <taxon>Cytophagia</taxon>
        <taxon>Cytophagales</taxon>
        <taxon>Thermonemataceae</taxon>
        <taxon>Thermonema</taxon>
    </lineage>
</organism>
<dbReference type="InterPro" id="IPR000644">
    <property type="entry name" value="CBS_dom"/>
</dbReference>
<dbReference type="PROSITE" id="PS51371">
    <property type="entry name" value="CBS"/>
    <property type="match status" value="1"/>
</dbReference>